<dbReference type="CDD" id="cd01335">
    <property type="entry name" value="Radical_SAM"/>
    <property type="match status" value="1"/>
</dbReference>
<comment type="catalytic activity">
    <reaction evidence="11 12">
        <text>GTP + AH2 + S-adenosyl-L-methionine = (8S)-3',8-cyclo-7,8-dihydroguanosine 5'-triphosphate + 5'-deoxyadenosine + L-methionine + A + H(+)</text>
        <dbReference type="Rhea" id="RHEA:49576"/>
        <dbReference type="ChEBI" id="CHEBI:13193"/>
        <dbReference type="ChEBI" id="CHEBI:15378"/>
        <dbReference type="ChEBI" id="CHEBI:17319"/>
        <dbReference type="ChEBI" id="CHEBI:17499"/>
        <dbReference type="ChEBI" id="CHEBI:37565"/>
        <dbReference type="ChEBI" id="CHEBI:57844"/>
        <dbReference type="ChEBI" id="CHEBI:59789"/>
        <dbReference type="ChEBI" id="CHEBI:131766"/>
        <dbReference type="EC" id="4.1.99.22"/>
    </reaction>
</comment>
<keyword evidence="3 12" id="KW-0949">S-adenosyl-L-methionine</keyword>
<feature type="binding site" evidence="12">
    <location>
        <position position="323"/>
    </location>
    <ligand>
        <name>[4Fe-4S] cluster</name>
        <dbReference type="ChEBI" id="CHEBI:49883"/>
        <label>2</label>
        <note>4Fe-4S-substrate</note>
    </ligand>
</feature>
<comment type="pathway">
    <text evidence="12">Cofactor biosynthesis; molybdopterin biosynthesis.</text>
</comment>
<dbReference type="GO" id="GO:0046872">
    <property type="term" value="F:metal ion binding"/>
    <property type="evidence" value="ECO:0007669"/>
    <property type="project" value="UniProtKB-KW"/>
</dbReference>
<dbReference type="SUPFAM" id="SSF102114">
    <property type="entry name" value="Radical SAM enzymes"/>
    <property type="match status" value="1"/>
</dbReference>
<dbReference type="SFLD" id="SFLDG01383">
    <property type="entry name" value="cyclic_pyranopterin_phosphate"/>
    <property type="match status" value="1"/>
</dbReference>
<dbReference type="EC" id="4.1.99.22" evidence="1 12"/>
<feature type="binding site" evidence="12">
    <location>
        <begin position="325"/>
        <end position="327"/>
    </location>
    <ligand>
        <name>GTP</name>
        <dbReference type="ChEBI" id="CHEBI:37565"/>
    </ligand>
</feature>
<dbReference type="Gene3D" id="3.20.20.70">
    <property type="entry name" value="Aldolase class I"/>
    <property type="match status" value="1"/>
</dbReference>
<keyword evidence="4 12" id="KW-0479">Metal-binding</keyword>
<keyword evidence="5 12" id="KW-0547">Nucleotide-binding</keyword>
<evidence type="ECO:0000313" key="15">
    <source>
        <dbReference type="Proteomes" id="UP000414136"/>
    </source>
</evidence>
<dbReference type="SFLD" id="SFLDS00029">
    <property type="entry name" value="Radical_SAM"/>
    <property type="match status" value="1"/>
</dbReference>
<evidence type="ECO:0000256" key="9">
    <source>
        <dbReference type="ARBA" id="ARBA00023150"/>
    </source>
</evidence>
<comment type="subunit">
    <text evidence="12">Monomer and homodimer.</text>
</comment>
<comment type="function">
    <text evidence="12">Catalyzes the cyclization of GTP to (8S)-3',8-cyclo-7,8-dihydroguanosine 5'-triphosphate.</text>
</comment>
<feature type="binding site" evidence="12">
    <location>
        <position position="82"/>
    </location>
    <ligand>
        <name>[4Fe-4S] cluster</name>
        <dbReference type="ChEBI" id="CHEBI:49883"/>
        <label>1</label>
        <note>4Fe-4S-S-AdoMet</note>
    </ligand>
</feature>
<feature type="binding site" evidence="12">
    <location>
        <position position="85"/>
    </location>
    <ligand>
        <name>[4Fe-4S] cluster</name>
        <dbReference type="ChEBI" id="CHEBI:49883"/>
        <label>1</label>
        <note>4Fe-4S-S-AdoMet</note>
    </ligand>
</feature>
<dbReference type="SFLD" id="SFLDG01067">
    <property type="entry name" value="SPASM/twitch_domain_containing"/>
    <property type="match status" value="1"/>
</dbReference>
<feature type="binding site" evidence="12">
    <location>
        <position position="129"/>
    </location>
    <ligand>
        <name>S-adenosyl-L-methionine</name>
        <dbReference type="ChEBI" id="CHEBI:59789"/>
    </ligand>
</feature>
<dbReference type="InterPro" id="IPR013785">
    <property type="entry name" value="Aldolase_TIM"/>
</dbReference>
<dbReference type="InterPro" id="IPR013483">
    <property type="entry name" value="MoaA"/>
</dbReference>
<dbReference type="AlphaFoldDB" id="A0A5E5A0B9"/>
<dbReference type="PROSITE" id="PS01305">
    <property type="entry name" value="MOAA_NIFB_PQQE"/>
    <property type="match status" value="1"/>
</dbReference>
<evidence type="ECO:0000256" key="4">
    <source>
        <dbReference type="ARBA" id="ARBA00022723"/>
    </source>
</evidence>
<comment type="cofactor">
    <cofactor evidence="12">
        <name>[4Fe-4S] cluster</name>
        <dbReference type="ChEBI" id="CHEBI:49883"/>
    </cofactor>
    <text evidence="12">Binds 2 [4Fe-4S] clusters. Binds 1 [4Fe-4S] cluster coordinated with 3 cysteines and an exchangeable S-adenosyl-L-methionine and 1 [4Fe-4S] cluster coordinated with 3 cysteines and the GTP-derived substrate.</text>
</comment>
<evidence type="ECO:0000313" key="14">
    <source>
        <dbReference type="EMBL" id="VVE66716.1"/>
    </source>
</evidence>
<keyword evidence="9 12" id="KW-0501">Molybdenum cofactor biosynthesis</keyword>
<accession>A0A5E5A0B9</accession>
<dbReference type="NCBIfam" id="TIGR02666">
    <property type="entry name" value="moaA"/>
    <property type="match status" value="1"/>
</dbReference>
<feature type="binding site" evidence="12">
    <location>
        <position position="84"/>
    </location>
    <ligand>
        <name>S-adenosyl-L-methionine</name>
        <dbReference type="ChEBI" id="CHEBI:59789"/>
    </ligand>
</feature>
<evidence type="ECO:0000259" key="13">
    <source>
        <dbReference type="PROSITE" id="PS51918"/>
    </source>
</evidence>
<dbReference type="InterPro" id="IPR040064">
    <property type="entry name" value="MoaA-like"/>
</dbReference>
<evidence type="ECO:0000256" key="8">
    <source>
        <dbReference type="ARBA" id="ARBA00023134"/>
    </source>
</evidence>
<keyword evidence="2 12" id="KW-0004">4Fe-4S</keyword>
<dbReference type="GO" id="GO:1904047">
    <property type="term" value="F:S-adenosyl-L-methionine binding"/>
    <property type="evidence" value="ECO:0007669"/>
    <property type="project" value="UniProtKB-UniRule"/>
</dbReference>
<protein>
    <recommendedName>
        <fullName evidence="1 12">GTP 3',8-cyclase</fullName>
        <ecNumber evidence="1 12">4.1.99.22</ecNumber>
    </recommendedName>
    <alternativeName>
        <fullName evidence="12">Molybdenum cofactor biosynthesis protein A</fullName>
    </alternativeName>
</protein>
<dbReference type="GO" id="GO:0051539">
    <property type="term" value="F:4 iron, 4 sulfur cluster binding"/>
    <property type="evidence" value="ECO:0007669"/>
    <property type="project" value="UniProtKB-UniRule"/>
</dbReference>
<dbReference type="InterPro" id="IPR007197">
    <property type="entry name" value="rSAM"/>
</dbReference>
<dbReference type="Pfam" id="PF06463">
    <property type="entry name" value="Mob_synth_C"/>
    <property type="match status" value="1"/>
</dbReference>
<dbReference type="PANTHER" id="PTHR22960">
    <property type="entry name" value="MOLYBDOPTERIN COFACTOR SYNTHESIS PROTEIN A"/>
    <property type="match status" value="1"/>
</dbReference>
<dbReference type="GO" id="GO:0005525">
    <property type="term" value="F:GTP binding"/>
    <property type="evidence" value="ECO:0007669"/>
    <property type="project" value="UniProtKB-UniRule"/>
</dbReference>
<dbReference type="InterPro" id="IPR058240">
    <property type="entry name" value="rSAM_sf"/>
</dbReference>
<comment type="similarity">
    <text evidence="12">Belongs to the radical SAM superfamily. MoaA family.</text>
</comment>
<feature type="binding site" evidence="12">
    <location>
        <position position="184"/>
    </location>
    <ligand>
        <name>S-adenosyl-L-methionine</name>
        <dbReference type="ChEBI" id="CHEBI:59789"/>
    </ligand>
</feature>
<dbReference type="SFLD" id="SFLDG01386">
    <property type="entry name" value="main_SPASM_domain-containing"/>
    <property type="match status" value="1"/>
</dbReference>
<evidence type="ECO:0000256" key="11">
    <source>
        <dbReference type="ARBA" id="ARBA00048697"/>
    </source>
</evidence>
<feature type="binding site" evidence="12">
    <location>
        <position position="71"/>
    </location>
    <ligand>
        <name>GTP</name>
        <dbReference type="ChEBI" id="CHEBI:37565"/>
    </ligand>
</feature>
<feature type="binding site" evidence="12">
    <location>
        <position position="125"/>
    </location>
    <ligand>
        <name>GTP</name>
        <dbReference type="ChEBI" id="CHEBI:37565"/>
    </ligand>
</feature>
<evidence type="ECO:0000256" key="7">
    <source>
        <dbReference type="ARBA" id="ARBA00023014"/>
    </source>
</evidence>
<dbReference type="InterPro" id="IPR006638">
    <property type="entry name" value="Elp3/MiaA/NifB-like_rSAM"/>
</dbReference>
<evidence type="ECO:0000256" key="6">
    <source>
        <dbReference type="ARBA" id="ARBA00023004"/>
    </source>
</evidence>
<feature type="binding site" evidence="12">
    <location>
        <position position="222"/>
    </location>
    <ligand>
        <name>GTP</name>
        <dbReference type="ChEBI" id="CHEBI:37565"/>
    </ligand>
</feature>
<feature type="domain" description="Radical SAM core" evidence="13">
    <location>
        <begin position="62"/>
        <end position="286"/>
    </location>
</feature>
<dbReference type="Proteomes" id="UP000414136">
    <property type="component" value="Unassembled WGS sequence"/>
</dbReference>
<dbReference type="PANTHER" id="PTHR22960:SF0">
    <property type="entry name" value="MOLYBDENUM COFACTOR BIOSYNTHESIS PROTEIN 1"/>
    <property type="match status" value="1"/>
</dbReference>
<dbReference type="SMART" id="SM00729">
    <property type="entry name" value="Elp3"/>
    <property type="match status" value="1"/>
</dbReference>
<reference evidence="14 15" key="1">
    <citation type="submission" date="2019-08" db="EMBL/GenBank/DDBJ databases">
        <authorList>
            <person name="Peeters C."/>
        </authorList>
    </citation>
    <scope>NUCLEOTIDE SEQUENCE [LARGE SCALE GENOMIC DNA]</scope>
    <source>
        <strain evidence="14 15">LMG 31118</strain>
    </source>
</reference>
<dbReference type="HAMAP" id="MF_01225_B">
    <property type="entry name" value="MoaA_B"/>
    <property type="match status" value="1"/>
</dbReference>
<evidence type="ECO:0000256" key="3">
    <source>
        <dbReference type="ARBA" id="ARBA00022691"/>
    </source>
</evidence>
<dbReference type="GO" id="GO:0061799">
    <property type="term" value="F:cyclic pyranopterin monophosphate synthase activity"/>
    <property type="evidence" value="ECO:0007669"/>
    <property type="project" value="TreeGrafter"/>
</dbReference>
<name>A0A5E5A0B9_9BURK</name>
<keyword evidence="8 12" id="KW-0342">GTP-binding</keyword>
<proteinExistence type="inferred from homology"/>
<keyword evidence="6 12" id="KW-0408">Iron</keyword>
<keyword evidence="10 12" id="KW-0456">Lyase</keyword>
<feature type="binding site" evidence="12">
    <location>
        <position position="160"/>
    </location>
    <ligand>
        <name>GTP</name>
        <dbReference type="ChEBI" id="CHEBI:37565"/>
    </ligand>
</feature>
<dbReference type="PROSITE" id="PS51918">
    <property type="entry name" value="RADICAL_SAM"/>
    <property type="match status" value="1"/>
</dbReference>
<evidence type="ECO:0000256" key="2">
    <source>
        <dbReference type="ARBA" id="ARBA00022485"/>
    </source>
</evidence>
<feature type="binding site" evidence="12">
    <location>
        <position position="337"/>
    </location>
    <ligand>
        <name>[4Fe-4S] cluster</name>
        <dbReference type="ChEBI" id="CHEBI:49883"/>
        <label>2</label>
        <note>4Fe-4S-substrate</note>
    </ligand>
</feature>
<dbReference type="InterPro" id="IPR050105">
    <property type="entry name" value="MoCo_biosynth_MoaA/MoaC"/>
</dbReference>
<gene>
    <name evidence="12" type="primary">moaA</name>
    <name evidence="14" type="ORF">PCA31118_02327</name>
</gene>
<evidence type="ECO:0000256" key="1">
    <source>
        <dbReference type="ARBA" id="ARBA00012167"/>
    </source>
</evidence>
<dbReference type="InterPro" id="IPR010505">
    <property type="entry name" value="MoaA_twitch"/>
</dbReference>
<evidence type="ECO:0000256" key="10">
    <source>
        <dbReference type="ARBA" id="ARBA00023239"/>
    </source>
</evidence>
<sequence length="399" mass="44396">MARVGGIQVNSLEWRRKLRPHRPTMTETIIRLTDLRSDARYATHAPQIPAQVRAATGHLEDALARPLHDLRISVTDRCNFRCVYCMPKDVFDKDYAFLPQSSLLSFEEIERTARLFVEHGVEKLRLTGGEPLLRKHIERLIEMLARLRTPSGKPIDITLTTNGSLLARRAQSLKDAGLTRVTVSLDSLDDTIFRRMNDVDFPVEKVLEGIAEAQHVGLGPVKVNMVVKRGTNDTDIVPMARHFHGSGVVLRFIEYMDVGTSNGWRMDEVLPSADVIARINDALPVEPLEPNYPGETAQRWRYRDGGGEVGVISSVTRAFCGTCSRARLSTEGKLYLCLFASSGHDLRTLLRNGASDAQISTVIGDIWHGRTDRYSALRTAATGLPENAPPKVEMSYIGG</sequence>
<feature type="binding site" evidence="12">
    <location>
        <position position="256"/>
    </location>
    <ligand>
        <name>S-adenosyl-L-methionine</name>
        <dbReference type="ChEBI" id="CHEBI:59789"/>
    </ligand>
</feature>
<organism evidence="14 15">
    <name type="scientific">Pandoraea captiosa</name>
    <dbReference type="NCBI Taxonomy" id="2508302"/>
    <lineage>
        <taxon>Bacteria</taxon>
        <taxon>Pseudomonadati</taxon>
        <taxon>Pseudomonadota</taxon>
        <taxon>Betaproteobacteria</taxon>
        <taxon>Burkholderiales</taxon>
        <taxon>Burkholderiaceae</taxon>
        <taxon>Pandoraea</taxon>
    </lineage>
</organism>
<dbReference type="EMBL" id="CABPSQ010000003">
    <property type="protein sequence ID" value="VVE66716.1"/>
    <property type="molecule type" value="Genomic_DNA"/>
</dbReference>
<dbReference type="CDD" id="cd21117">
    <property type="entry name" value="Twitch_MoaA"/>
    <property type="match status" value="1"/>
</dbReference>
<dbReference type="GO" id="GO:0006777">
    <property type="term" value="P:Mo-molybdopterin cofactor biosynthetic process"/>
    <property type="evidence" value="ECO:0007669"/>
    <property type="project" value="UniProtKB-UniRule"/>
</dbReference>
<feature type="binding site" evidence="12">
    <location>
        <position position="320"/>
    </location>
    <ligand>
        <name>[4Fe-4S] cluster</name>
        <dbReference type="ChEBI" id="CHEBI:49883"/>
        <label>2</label>
        <note>4Fe-4S-substrate</note>
    </ligand>
</feature>
<dbReference type="GO" id="GO:0061798">
    <property type="term" value="F:GTP 3',8'-cyclase activity"/>
    <property type="evidence" value="ECO:0007669"/>
    <property type="project" value="UniProtKB-UniRule"/>
</dbReference>
<keyword evidence="15" id="KW-1185">Reference proteome</keyword>
<dbReference type="Pfam" id="PF04055">
    <property type="entry name" value="Radical_SAM"/>
    <property type="match status" value="1"/>
</dbReference>
<keyword evidence="7 12" id="KW-0411">Iron-sulfur</keyword>
<feature type="binding site" evidence="12">
    <location>
        <position position="78"/>
    </location>
    <ligand>
        <name>[4Fe-4S] cluster</name>
        <dbReference type="ChEBI" id="CHEBI:49883"/>
        <label>1</label>
        <note>4Fe-4S-S-AdoMet</note>
    </ligand>
</feature>
<dbReference type="UniPathway" id="UPA00344"/>
<evidence type="ECO:0000256" key="12">
    <source>
        <dbReference type="HAMAP-Rule" id="MF_01225"/>
    </source>
</evidence>
<evidence type="ECO:0000256" key="5">
    <source>
        <dbReference type="ARBA" id="ARBA00022741"/>
    </source>
</evidence>
<dbReference type="InterPro" id="IPR000385">
    <property type="entry name" value="MoaA_NifB_PqqE_Fe-S-bd_CS"/>
</dbReference>